<dbReference type="Pfam" id="PF00501">
    <property type="entry name" value="AMP-binding"/>
    <property type="match status" value="1"/>
</dbReference>
<dbReference type="EMBL" id="JBHTIR010001523">
    <property type="protein sequence ID" value="MFD0852657.1"/>
    <property type="molecule type" value="Genomic_DNA"/>
</dbReference>
<feature type="non-terminal residue" evidence="2">
    <location>
        <position position="126"/>
    </location>
</feature>
<dbReference type="PANTHER" id="PTHR43767:SF1">
    <property type="entry name" value="NONRIBOSOMAL PEPTIDE SYNTHASE PES1 (EUROFUNG)-RELATED"/>
    <property type="match status" value="1"/>
</dbReference>
<keyword evidence="3" id="KW-1185">Reference proteome</keyword>
<evidence type="ECO:0000259" key="1">
    <source>
        <dbReference type="Pfam" id="PF00501"/>
    </source>
</evidence>
<proteinExistence type="predicted"/>
<dbReference type="Proteomes" id="UP001597083">
    <property type="component" value="Unassembled WGS sequence"/>
</dbReference>
<sequence>MSDASAVRSDAPAIRSGARARIHAEVQRRAAVIAGILQGMGVRPGERVVTVMRNDIAFVEAHVGAQLAGALPVPCNWHWTGDDLRHLLTDSAAKVVFVHTDLLEPVEAVLPSGARIIEVEVPPEVA</sequence>
<organism evidence="2 3">
    <name type="scientific">Actinomadura adrarensis</name>
    <dbReference type="NCBI Taxonomy" id="1819600"/>
    <lineage>
        <taxon>Bacteria</taxon>
        <taxon>Bacillati</taxon>
        <taxon>Actinomycetota</taxon>
        <taxon>Actinomycetes</taxon>
        <taxon>Streptosporangiales</taxon>
        <taxon>Thermomonosporaceae</taxon>
        <taxon>Actinomadura</taxon>
    </lineage>
</organism>
<reference evidence="3" key="1">
    <citation type="journal article" date="2019" name="Int. J. Syst. Evol. Microbiol.">
        <title>The Global Catalogue of Microorganisms (GCM) 10K type strain sequencing project: providing services to taxonomists for standard genome sequencing and annotation.</title>
        <authorList>
            <consortium name="The Broad Institute Genomics Platform"/>
            <consortium name="The Broad Institute Genome Sequencing Center for Infectious Disease"/>
            <person name="Wu L."/>
            <person name="Ma J."/>
        </authorList>
    </citation>
    <scope>NUCLEOTIDE SEQUENCE [LARGE SCALE GENOMIC DNA]</scope>
    <source>
        <strain evidence="3">JCM 31696</strain>
    </source>
</reference>
<protein>
    <submittedName>
        <fullName evidence="2">AMP-binding protein</fullName>
    </submittedName>
</protein>
<dbReference type="InterPro" id="IPR000873">
    <property type="entry name" value="AMP-dep_synth/lig_dom"/>
</dbReference>
<evidence type="ECO:0000313" key="3">
    <source>
        <dbReference type="Proteomes" id="UP001597083"/>
    </source>
</evidence>
<feature type="domain" description="AMP-dependent synthetase/ligase" evidence="1">
    <location>
        <begin position="5"/>
        <end position="109"/>
    </location>
</feature>
<name>A0ABW3CFF2_9ACTN</name>
<accession>A0ABW3CFF2</accession>
<gene>
    <name evidence="2" type="ORF">ACFQ07_10500</name>
</gene>
<dbReference type="SUPFAM" id="SSF56801">
    <property type="entry name" value="Acetyl-CoA synthetase-like"/>
    <property type="match status" value="1"/>
</dbReference>
<dbReference type="PANTHER" id="PTHR43767">
    <property type="entry name" value="LONG-CHAIN-FATTY-ACID--COA LIGASE"/>
    <property type="match status" value="1"/>
</dbReference>
<dbReference type="Gene3D" id="3.40.50.980">
    <property type="match status" value="1"/>
</dbReference>
<comment type="caution">
    <text evidence="2">The sequence shown here is derived from an EMBL/GenBank/DDBJ whole genome shotgun (WGS) entry which is preliminary data.</text>
</comment>
<evidence type="ECO:0000313" key="2">
    <source>
        <dbReference type="EMBL" id="MFD0852657.1"/>
    </source>
</evidence>
<dbReference type="InterPro" id="IPR050237">
    <property type="entry name" value="ATP-dep_AMP-bd_enzyme"/>
</dbReference>